<dbReference type="Pfam" id="PF20160">
    <property type="entry name" value="C-JID"/>
    <property type="match status" value="1"/>
</dbReference>
<dbReference type="AlphaFoldDB" id="A0AAU9SQE3"/>
<evidence type="ECO:0000256" key="1">
    <source>
        <dbReference type="ARBA" id="ARBA00022614"/>
    </source>
</evidence>
<keyword evidence="2" id="KW-0677">Repeat</keyword>
<dbReference type="Proteomes" id="UP000836841">
    <property type="component" value="Chromosome 6"/>
</dbReference>
<sequence>MSDNNIRRLPHSLVSIKPEELDTGNCRQLESLSELQMSLKILRAQNCKSLKSISHSFRNPETILHFINCFKLDQESLIRSSVFKYMILPGGEVPEFFTHRATGSYLMIPLLQSSIYGSSLPFKACVMLTLMQLSPLGSKVLSGNSSARLNYDAVEIKFGWDICEIKECGIQLFSDNPPGDANLHCDQNDGDTEMCRKQILMWNSVGFYQIAKLSMIDVSCLLEVVFDKISLVTSFVAVCGVLLYNNTMYIILSESIHLVHSTYWVILIQLRLQRCY</sequence>
<name>A0AAU9SQE3_THLAR</name>
<dbReference type="EMBL" id="OU466862">
    <property type="protein sequence ID" value="CAH2070738.1"/>
    <property type="molecule type" value="Genomic_DNA"/>
</dbReference>
<protein>
    <recommendedName>
        <fullName evidence="3">C-JID domain-containing protein</fullName>
    </recommendedName>
</protein>
<feature type="domain" description="C-JID" evidence="3">
    <location>
        <begin position="88"/>
        <end position="173"/>
    </location>
</feature>
<keyword evidence="5" id="KW-1185">Reference proteome</keyword>
<gene>
    <name evidence="4" type="ORF">TAV2_LOCUS19624</name>
</gene>
<dbReference type="InterPro" id="IPR045344">
    <property type="entry name" value="C-JID"/>
</dbReference>
<accession>A0AAU9SQE3</accession>
<evidence type="ECO:0000313" key="5">
    <source>
        <dbReference type="Proteomes" id="UP000836841"/>
    </source>
</evidence>
<evidence type="ECO:0000313" key="4">
    <source>
        <dbReference type="EMBL" id="CAH2070738.1"/>
    </source>
</evidence>
<keyword evidence="1" id="KW-0433">Leucine-rich repeat</keyword>
<reference evidence="4 5" key="1">
    <citation type="submission" date="2022-03" db="EMBL/GenBank/DDBJ databases">
        <authorList>
            <person name="Nunn A."/>
            <person name="Chopra R."/>
            <person name="Nunn A."/>
            <person name="Contreras Garrido A."/>
        </authorList>
    </citation>
    <scope>NUCLEOTIDE SEQUENCE [LARGE SCALE GENOMIC DNA]</scope>
</reference>
<organism evidence="4 5">
    <name type="scientific">Thlaspi arvense</name>
    <name type="common">Field penny-cress</name>
    <dbReference type="NCBI Taxonomy" id="13288"/>
    <lineage>
        <taxon>Eukaryota</taxon>
        <taxon>Viridiplantae</taxon>
        <taxon>Streptophyta</taxon>
        <taxon>Embryophyta</taxon>
        <taxon>Tracheophyta</taxon>
        <taxon>Spermatophyta</taxon>
        <taxon>Magnoliopsida</taxon>
        <taxon>eudicotyledons</taxon>
        <taxon>Gunneridae</taxon>
        <taxon>Pentapetalae</taxon>
        <taxon>rosids</taxon>
        <taxon>malvids</taxon>
        <taxon>Brassicales</taxon>
        <taxon>Brassicaceae</taxon>
        <taxon>Thlaspideae</taxon>
        <taxon>Thlaspi</taxon>
    </lineage>
</organism>
<evidence type="ECO:0000256" key="2">
    <source>
        <dbReference type="ARBA" id="ARBA00022737"/>
    </source>
</evidence>
<evidence type="ECO:0000259" key="3">
    <source>
        <dbReference type="Pfam" id="PF20160"/>
    </source>
</evidence>
<proteinExistence type="predicted"/>